<reference evidence="2 3" key="1">
    <citation type="submission" date="2019-02" db="EMBL/GenBank/DDBJ databases">
        <title>Deep-cultivation of Planctomycetes and their phenomic and genomic characterization uncovers novel biology.</title>
        <authorList>
            <person name="Wiegand S."/>
            <person name="Jogler M."/>
            <person name="Boedeker C."/>
            <person name="Pinto D."/>
            <person name="Vollmers J."/>
            <person name="Rivas-Marin E."/>
            <person name="Kohn T."/>
            <person name="Peeters S.H."/>
            <person name="Heuer A."/>
            <person name="Rast P."/>
            <person name="Oberbeckmann S."/>
            <person name="Bunk B."/>
            <person name="Jeske O."/>
            <person name="Meyerdierks A."/>
            <person name="Storesund J.E."/>
            <person name="Kallscheuer N."/>
            <person name="Luecker S."/>
            <person name="Lage O.M."/>
            <person name="Pohl T."/>
            <person name="Merkel B.J."/>
            <person name="Hornburger P."/>
            <person name="Mueller R.-W."/>
            <person name="Bruemmer F."/>
            <person name="Labrenz M."/>
            <person name="Spormann A.M."/>
            <person name="Op den Camp H."/>
            <person name="Overmann J."/>
            <person name="Amann R."/>
            <person name="Jetten M.S.M."/>
            <person name="Mascher T."/>
            <person name="Medema M.H."/>
            <person name="Devos D.P."/>
            <person name="Kaster A.-K."/>
            <person name="Ovreas L."/>
            <person name="Rohde M."/>
            <person name="Galperin M.Y."/>
            <person name="Jogler C."/>
        </authorList>
    </citation>
    <scope>NUCLEOTIDE SEQUENCE [LARGE SCALE GENOMIC DNA]</scope>
    <source>
        <strain evidence="2 3">Pan241w</strain>
    </source>
</reference>
<keyword evidence="3" id="KW-1185">Reference proteome</keyword>
<dbReference type="Pfam" id="PF11563">
    <property type="entry name" value="Protoglobin"/>
    <property type="match status" value="1"/>
</dbReference>
<dbReference type="InterPro" id="IPR012292">
    <property type="entry name" value="Globin/Proto"/>
</dbReference>
<organism evidence="2 3">
    <name type="scientific">Gimesia alba</name>
    <dbReference type="NCBI Taxonomy" id="2527973"/>
    <lineage>
        <taxon>Bacteria</taxon>
        <taxon>Pseudomonadati</taxon>
        <taxon>Planctomycetota</taxon>
        <taxon>Planctomycetia</taxon>
        <taxon>Planctomycetales</taxon>
        <taxon>Planctomycetaceae</taxon>
        <taxon>Gimesia</taxon>
    </lineage>
</organism>
<accession>A0A517R8G0</accession>
<evidence type="ECO:0000313" key="3">
    <source>
        <dbReference type="Proteomes" id="UP000317171"/>
    </source>
</evidence>
<dbReference type="EMBL" id="CP036269">
    <property type="protein sequence ID" value="QDT40166.1"/>
    <property type="molecule type" value="Genomic_DNA"/>
</dbReference>
<dbReference type="RefSeq" id="WP_145209654.1">
    <property type="nucleotide sequence ID" value="NZ_CP036269.1"/>
</dbReference>
<dbReference type="GO" id="GO:0020037">
    <property type="term" value="F:heme binding"/>
    <property type="evidence" value="ECO:0007669"/>
    <property type="project" value="InterPro"/>
</dbReference>
<dbReference type="GO" id="GO:0019825">
    <property type="term" value="F:oxygen binding"/>
    <property type="evidence" value="ECO:0007669"/>
    <property type="project" value="InterPro"/>
</dbReference>
<dbReference type="Proteomes" id="UP000317171">
    <property type="component" value="Chromosome"/>
</dbReference>
<sequence>MDHIDESLLESDLVYRFEYFKDFIGFSENDVIAIRSTIAQLAPHIGKLVDATYEKLLSYDATARHFVPRQHGYEGAVPDSLDSLSDQSAQIKFRKDHLQRYFMQLLGHAYDSKIVLYLDMVGKIHTPKAGNQQIDVPLIQMNVLLGLISDKLTETLLELDLAPDQKIAALRAFNKLLWIQNDFISRHYVTIPEAVSSDEAV</sequence>
<protein>
    <recommendedName>
        <fullName evidence="1">Globin-sensor domain-containing protein</fullName>
    </recommendedName>
</protein>
<dbReference type="InterPro" id="IPR044398">
    <property type="entry name" value="Globin-sensor_dom"/>
</dbReference>
<dbReference type="OrthoDB" id="267853at2"/>
<evidence type="ECO:0000259" key="1">
    <source>
        <dbReference type="Pfam" id="PF11563"/>
    </source>
</evidence>
<dbReference type="AlphaFoldDB" id="A0A517R8G0"/>
<dbReference type="KEGG" id="gaz:Pan241w_02220"/>
<feature type="domain" description="Globin-sensor" evidence="1">
    <location>
        <begin position="15"/>
        <end position="189"/>
    </location>
</feature>
<dbReference type="SUPFAM" id="SSF46458">
    <property type="entry name" value="Globin-like"/>
    <property type="match status" value="1"/>
</dbReference>
<dbReference type="InterPro" id="IPR009050">
    <property type="entry name" value="Globin-like_sf"/>
</dbReference>
<name>A0A517R8G0_9PLAN</name>
<dbReference type="Gene3D" id="1.10.490.10">
    <property type="entry name" value="Globins"/>
    <property type="match status" value="1"/>
</dbReference>
<proteinExistence type="predicted"/>
<dbReference type="PANTHER" id="PTHR42071">
    <property type="entry name" value="PROTOGLOBIN DOMAIN-CONTAINING PROTEIN"/>
    <property type="match status" value="1"/>
</dbReference>
<gene>
    <name evidence="2" type="ORF">Pan241w_02220</name>
</gene>
<dbReference type="PANTHER" id="PTHR42071:SF1">
    <property type="entry name" value="GLOBIN-SENSOR DOMAIN-CONTAINING PROTEIN"/>
    <property type="match status" value="1"/>
</dbReference>
<evidence type="ECO:0000313" key="2">
    <source>
        <dbReference type="EMBL" id="QDT40166.1"/>
    </source>
</evidence>